<evidence type="ECO:0000256" key="3">
    <source>
        <dbReference type="ARBA" id="ARBA00022741"/>
    </source>
</evidence>
<dbReference type="OrthoDB" id="5979581at2759"/>
<dbReference type="InterPro" id="IPR011009">
    <property type="entry name" value="Kinase-like_dom_sf"/>
</dbReference>
<dbReference type="Proteomes" id="UP000240883">
    <property type="component" value="Unassembled WGS sequence"/>
</dbReference>
<dbReference type="InterPro" id="IPR050494">
    <property type="entry name" value="Ser_Thr_dual-spec_kinase"/>
</dbReference>
<keyword evidence="4 7" id="KW-0418">Kinase</keyword>
<organism evidence="7 8">
    <name type="scientific">Corynespora cassiicola Philippines</name>
    <dbReference type="NCBI Taxonomy" id="1448308"/>
    <lineage>
        <taxon>Eukaryota</taxon>
        <taxon>Fungi</taxon>
        <taxon>Dikarya</taxon>
        <taxon>Ascomycota</taxon>
        <taxon>Pezizomycotina</taxon>
        <taxon>Dothideomycetes</taxon>
        <taxon>Pleosporomycetidae</taxon>
        <taxon>Pleosporales</taxon>
        <taxon>Corynesporascaceae</taxon>
        <taxon>Corynespora</taxon>
    </lineage>
</organism>
<evidence type="ECO:0000259" key="6">
    <source>
        <dbReference type="PROSITE" id="PS50011"/>
    </source>
</evidence>
<keyword evidence="8" id="KW-1185">Reference proteome</keyword>
<dbReference type="PROSITE" id="PS50011">
    <property type="entry name" value="PROTEIN_KINASE_DOM"/>
    <property type="match status" value="1"/>
</dbReference>
<dbReference type="GO" id="GO:0004674">
    <property type="term" value="F:protein serine/threonine kinase activity"/>
    <property type="evidence" value="ECO:0007669"/>
    <property type="project" value="UniProtKB-KW"/>
</dbReference>
<evidence type="ECO:0000256" key="2">
    <source>
        <dbReference type="ARBA" id="ARBA00022679"/>
    </source>
</evidence>
<dbReference type="InterPro" id="IPR000719">
    <property type="entry name" value="Prot_kinase_dom"/>
</dbReference>
<dbReference type="AlphaFoldDB" id="A0A2T2NZK7"/>
<keyword evidence="3" id="KW-0547">Nucleotide-binding</keyword>
<dbReference type="SUPFAM" id="SSF56112">
    <property type="entry name" value="Protein kinase-like (PK-like)"/>
    <property type="match status" value="1"/>
</dbReference>
<dbReference type="Pfam" id="PF00069">
    <property type="entry name" value="Pkinase"/>
    <property type="match status" value="1"/>
</dbReference>
<protein>
    <submittedName>
        <fullName evidence="7">Kinase-like protein</fullName>
    </submittedName>
</protein>
<evidence type="ECO:0000313" key="8">
    <source>
        <dbReference type="Proteomes" id="UP000240883"/>
    </source>
</evidence>
<evidence type="ECO:0000256" key="5">
    <source>
        <dbReference type="ARBA" id="ARBA00022840"/>
    </source>
</evidence>
<proteinExistence type="predicted"/>
<keyword evidence="5" id="KW-0067">ATP-binding</keyword>
<evidence type="ECO:0000313" key="7">
    <source>
        <dbReference type="EMBL" id="PSN70833.1"/>
    </source>
</evidence>
<sequence>MLTIAEDSVLESFEMAEAENKLPKKVVDNRRTIYSSQKLGLPKDVFWGEPVLYDFGEARIGKYHKGLIQPELYRAPEALFNMEWSSSVDIWSVATLMWDLLENRQLFNAVDGNGESLATHHIAEMVAYLGLPPSEYIHRSETTDKVFDKNGHSKGAGGVIIPPLSLDGESKRLFLDFIKSMLGWLSEKRKKASELLKEPWLNVEMS</sequence>
<dbReference type="Gene3D" id="1.10.510.10">
    <property type="entry name" value="Transferase(Phosphotransferase) domain 1"/>
    <property type="match status" value="1"/>
</dbReference>
<accession>A0A2T2NZK7</accession>
<dbReference type="GO" id="GO:0005524">
    <property type="term" value="F:ATP binding"/>
    <property type="evidence" value="ECO:0007669"/>
    <property type="project" value="UniProtKB-KW"/>
</dbReference>
<dbReference type="EMBL" id="KZ678131">
    <property type="protein sequence ID" value="PSN70833.1"/>
    <property type="molecule type" value="Genomic_DNA"/>
</dbReference>
<keyword evidence="1" id="KW-0723">Serine/threonine-protein kinase</keyword>
<reference evidence="7 8" key="1">
    <citation type="journal article" date="2018" name="Front. Microbiol.">
        <title>Genome-Wide Analysis of Corynespora cassiicola Leaf Fall Disease Putative Effectors.</title>
        <authorList>
            <person name="Lopez D."/>
            <person name="Ribeiro S."/>
            <person name="Label P."/>
            <person name="Fumanal B."/>
            <person name="Venisse J.S."/>
            <person name="Kohler A."/>
            <person name="de Oliveira R.R."/>
            <person name="Labutti K."/>
            <person name="Lipzen A."/>
            <person name="Lail K."/>
            <person name="Bauer D."/>
            <person name="Ohm R.A."/>
            <person name="Barry K.W."/>
            <person name="Spatafora J."/>
            <person name="Grigoriev I.V."/>
            <person name="Martin F.M."/>
            <person name="Pujade-Renaud V."/>
        </authorList>
    </citation>
    <scope>NUCLEOTIDE SEQUENCE [LARGE SCALE GENOMIC DNA]</scope>
    <source>
        <strain evidence="7 8">Philippines</strain>
    </source>
</reference>
<name>A0A2T2NZK7_CORCC</name>
<evidence type="ECO:0000256" key="1">
    <source>
        <dbReference type="ARBA" id="ARBA00022527"/>
    </source>
</evidence>
<gene>
    <name evidence="7" type="ORF">BS50DRAFT_630900</name>
</gene>
<dbReference type="PANTHER" id="PTHR24058">
    <property type="entry name" value="DUAL SPECIFICITY PROTEIN KINASE"/>
    <property type="match status" value="1"/>
</dbReference>
<evidence type="ECO:0000256" key="4">
    <source>
        <dbReference type="ARBA" id="ARBA00022777"/>
    </source>
</evidence>
<keyword evidence="2" id="KW-0808">Transferase</keyword>
<feature type="domain" description="Protein kinase" evidence="6">
    <location>
        <begin position="1"/>
        <end position="201"/>
    </location>
</feature>